<sequence>MPGDYRHDRFMTLVQRWLAAARGAGATAGEDALVAVGEGLLARWREPQRHYHTVDHLTAMLSIVDAEGGTDAVRLATWFHDAIYDPHSPGEANERDSAALARAELGALGVPESVAVEVERLVLLTAGHAAAPGDIDGELLCDADLAVLARPPAEYDDYAAAVRREYAHVPDELFRAGGQPCCGACSTCPRSIAARRWPRAGRPRPGPTWSGSYAPWRETRCLGRRRPAPRRRRTISRLDTSWAPSHTATGTRSAGTS</sequence>
<evidence type="ECO:0000313" key="2">
    <source>
        <dbReference type="EMBL" id="GFJ80289.1"/>
    </source>
</evidence>
<comment type="caution">
    <text evidence="2">The sequence shown here is derived from an EMBL/GenBank/DDBJ whole genome shotgun (WGS) entry which is preliminary data.</text>
</comment>
<proteinExistence type="predicted"/>
<accession>A0A6V8KDW4</accession>
<name>A0A6V8KDW4_9ACTN</name>
<evidence type="ECO:0000313" key="3">
    <source>
        <dbReference type="Proteomes" id="UP000482800"/>
    </source>
</evidence>
<dbReference type="EMBL" id="BLPF01000001">
    <property type="protein sequence ID" value="GFJ80289.1"/>
    <property type="molecule type" value="Genomic_DNA"/>
</dbReference>
<dbReference type="SUPFAM" id="SSF109604">
    <property type="entry name" value="HD-domain/PDEase-like"/>
    <property type="match status" value="1"/>
</dbReference>
<keyword evidence="3" id="KW-1185">Reference proteome</keyword>
<gene>
    <name evidence="2" type="ORF">Phou_044690</name>
</gene>
<dbReference type="InterPro" id="IPR009218">
    <property type="entry name" value="HD_phosphohydro"/>
</dbReference>
<reference evidence="2 3" key="1">
    <citation type="submission" date="2020-03" db="EMBL/GenBank/DDBJ databases">
        <title>Whole genome shotgun sequence of Phytohabitans houttuyneae NBRC 108639.</title>
        <authorList>
            <person name="Komaki H."/>
            <person name="Tamura T."/>
        </authorList>
    </citation>
    <scope>NUCLEOTIDE SEQUENCE [LARGE SCALE GENOMIC DNA]</scope>
    <source>
        <strain evidence="2 3">NBRC 108639</strain>
    </source>
</reference>
<evidence type="ECO:0000256" key="1">
    <source>
        <dbReference type="SAM" id="MobiDB-lite"/>
    </source>
</evidence>
<dbReference type="Proteomes" id="UP000482800">
    <property type="component" value="Unassembled WGS sequence"/>
</dbReference>
<feature type="compositionally biased region" description="Polar residues" evidence="1">
    <location>
        <begin position="237"/>
        <end position="257"/>
    </location>
</feature>
<dbReference type="Gene3D" id="1.10.3210.10">
    <property type="entry name" value="Hypothetical protein af1432"/>
    <property type="match status" value="1"/>
</dbReference>
<dbReference type="PANTHER" id="PTHR21174:SF0">
    <property type="entry name" value="HD PHOSPHOHYDROLASE FAMILY PROTEIN-RELATED"/>
    <property type="match status" value="1"/>
</dbReference>
<protein>
    <recommendedName>
        <fullName evidence="4">Metal-dependent phosphohydrolase</fullName>
    </recommendedName>
</protein>
<dbReference type="AlphaFoldDB" id="A0A6V8KDW4"/>
<dbReference type="PANTHER" id="PTHR21174">
    <property type="match status" value="1"/>
</dbReference>
<organism evidence="2 3">
    <name type="scientific">Phytohabitans houttuyneae</name>
    <dbReference type="NCBI Taxonomy" id="1076126"/>
    <lineage>
        <taxon>Bacteria</taxon>
        <taxon>Bacillati</taxon>
        <taxon>Actinomycetota</taxon>
        <taxon>Actinomycetes</taxon>
        <taxon>Micromonosporales</taxon>
        <taxon>Micromonosporaceae</taxon>
    </lineage>
</organism>
<evidence type="ECO:0008006" key="4">
    <source>
        <dbReference type="Google" id="ProtNLM"/>
    </source>
</evidence>
<feature type="region of interest" description="Disordered" evidence="1">
    <location>
        <begin position="222"/>
        <end position="257"/>
    </location>
</feature>
<feature type="compositionally biased region" description="Basic residues" evidence="1">
    <location>
        <begin position="222"/>
        <end position="235"/>
    </location>
</feature>
<reference evidence="2 3" key="2">
    <citation type="submission" date="2020-03" db="EMBL/GenBank/DDBJ databases">
        <authorList>
            <person name="Ichikawa N."/>
            <person name="Kimura A."/>
            <person name="Kitahashi Y."/>
            <person name="Uohara A."/>
        </authorList>
    </citation>
    <scope>NUCLEOTIDE SEQUENCE [LARGE SCALE GENOMIC DNA]</scope>
    <source>
        <strain evidence="2 3">NBRC 108639</strain>
    </source>
</reference>